<gene>
    <name evidence="1" type="ORF">RNB18_35150</name>
</gene>
<sequence>MLRGQGPSENEPRSWEGIRRYLTTLQPTLIAWTAAGMTTLREVTSDHLHAALENLTGTARRQLATSLRSLFRALKRERLIFRDLARNLAVGDLTGIPRPVSSDLLAGLLDRAATPFARTASCDRRGSTR</sequence>
<evidence type="ECO:0000313" key="2">
    <source>
        <dbReference type="Proteomes" id="UP001183824"/>
    </source>
</evidence>
<reference evidence="2" key="1">
    <citation type="submission" date="2023-07" db="EMBL/GenBank/DDBJ databases">
        <title>30 novel species of actinomycetes from the DSMZ collection.</title>
        <authorList>
            <person name="Nouioui I."/>
        </authorList>
    </citation>
    <scope>NUCLEOTIDE SEQUENCE [LARGE SCALE GENOMIC DNA]</scope>
    <source>
        <strain evidence="2">DSM 41640</strain>
    </source>
</reference>
<evidence type="ECO:0000313" key="1">
    <source>
        <dbReference type="EMBL" id="MDT0485353.1"/>
    </source>
</evidence>
<dbReference type="Proteomes" id="UP001183824">
    <property type="component" value="Unassembled WGS sequence"/>
</dbReference>
<organism evidence="1 2">
    <name type="scientific">Streptomyces doebereineriae</name>
    <dbReference type="NCBI Taxonomy" id="3075528"/>
    <lineage>
        <taxon>Bacteria</taxon>
        <taxon>Bacillati</taxon>
        <taxon>Actinomycetota</taxon>
        <taxon>Actinomycetes</taxon>
        <taxon>Kitasatosporales</taxon>
        <taxon>Streptomycetaceae</taxon>
        <taxon>Streptomyces</taxon>
    </lineage>
</organism>
<accession>A0ABU2VJ69</accession>
<proteinExistence type="predicted"/>
<protein>
    <submittedName>
        <fullName evidence="1">Uncharacterized protein</fullName>
    </submittedName>
</protein>
<keyword evidence="2" id="KW-1185">Reference proteome</keyword>
<name>A0ABU2VJ69_9ACTN</name>
<comment type="caution">
    <text evidence="1">The sequence shown here is derived from an EMBL/GenBank/DDBJ whole genome shotgun (WGS) entry which is preliminary data.</text>
</comment>
<dbReference type="RefSeq" id="WP_311718132.1">
    <property type="nucleotide sequence ID" value="NZ_JAVREZ010000015.1"/>
</dbReference>
<dbReference type="EMBL" id="JAVREZ010000015">
    <property type="protein sequence ID" value="MDT0485353.1"/>
    <property type="molecule type" value="Genomic_DNA"/>
</dbReference>